<name>A0ABT2D9B3_9BURK</name>
<reference evidence="1 2" key="1">
    <citation type="submission" date="2022-08" db="EMBL/GenBank/DDBJ databases">
        <title>Reclassification of Massilia species as members of the genera Telluria, Duganella, Pseudoduganella, Mokoshia gen. nov. and Zemynaea gen. nov. using orthogonal and non-orthogonal genome-based approaches.</title>
        <authorList>
            <person name="Bowman J.P."/>
        </authorList>
    </citation>
    <scope>NUCLEOTIDE SEQUENCE [LARGE SCALE GENOMIC DNA]</scope>
    <source>
        <strain evidence="1 2">JCM 31605</strain>
    </source>
</reference>
<dbReference type="RefSeq" id="WP_258821205.1">
    <property type="nucleotide sequence ID" value="NZ_JANUHB010000001.1"/>
</dbReference>
<keyword evidence="1" id="KW-0378">Hydrolase</keyword>
<dbReference type="GO" id="GO:0016787">
    <property type="term" value="F:hydrolase activity"/>
    <property type="evidence" value="ECO:0007669"/>
    <property type="project" value="UniProtKB-KW"/>
</dbReference>
<keyword evidence="2" id="KW-1185">Reference proteome</keyword>
<dbReference type="SUPFAM" id="SSF52266">
    <property type="entry name" value="SGNH hydrolase"/>
    <property type="match status" value="1"/>
</dbReference>
<accession>A0ABT2D9B3</accession>
<protein>
    <submittedName>
        <fullName evidence="1">SGNH/GDSL hydrolase family protein</fullName>
    </submittedName>
</protein>
<sequence length="236" mass="26295">MKILFITDSLGFPRAEPEFVGYDDTYLARLKTRFPDCDFIHQGRGGATIVDLFKHSAYFHKTIAPDLVFVQAGVVDCAPRALSVVEQQVISRLPVIGGLLARAVKRHAPMMRRVRQMTYTPLPVFADYMHRFEELFSPVYWIGILPVSAEYESKLEGMQRSSDAYNAVLRTGRFVDTAGLDPATMIMTDHHHLNAAGHARMADILADTICAYLSARRAPGASPGEPARLRHNAHAN</sequence>
<dbReference type="CDD" id="cd00229">
    <property type="entry name" value="SGNH_hydrolase"/>
    <property type="match status" value="1"/>
</dbReference>
<comment type="caution">
    <text evidence="1">The sequence shown here is derived from an EMBL/GenBank/DDBJ whole genome shotgun (WGS) entry which is preliminary data.</text>
</comment>
<proteinExistence type="predicted"/>
<evidence type="ECO:0000313" key="1">
    <source>
        <dbReference type="EMBL" id="MCS0807439.1"/>
    </source>
</evidence>
<dbReference type="Gene3D" id="3.40.50.1110">
    <property type="entry name" value="SGNH hydrolase"/>
    <property type="match status" value="1"/>
</dbReference>
<organism evidence="1 2">
    <name type="scientific">Massilia agilis</name>
    <dbReference type="NCBI Taxonomy" id="1811226"/>
    <lineage>
        <taxon>Bacteria</taxon>
        <taxon>Pseudomonadati</taxon>
        <taxon>Pseudomonadota</taxon>
        <taxon>Betaproteobacteria</taxon>
        <taxon>Burkholderiales</taxon>
        <taxon>Oxalobacteraceae</taxon>
        <taxon>Telluria group</taxon>
        <taxon>Massilia</taxon>
    </lineage>
</organism>
<gene>
    <name evidence="1" type="ORF">NX774_05810</name>
</gene>
<dbReference type="InterPro" id="IPR036514">
    <property type="entry name" value="SGNH_hydro_sf"/>
</dbReference>
<dbReference type="EMBL" id="JANUHB010000001">
    <property type="protein sequence ID" value="MCS0807439.1"/>
    <property type="molecule type" value="Genomic_DNA"/>
</dbReference>
<dbReference type="Proteomes" id="UP001206126">
    <property type="component" value="Unassembled WGS sequence"/>
</dbReference>
<evidence type="ECO:0000313" key="2">
    <source>
        <dbReference type="Proteomes" id="UP001206126"/>
    </source>
</evidence>